<protein>
    <submittedName>
        <fullName evidence="1">Uncharacterized protein</fullName>
    </submittedName>
</protein>
<evidence type="ECO:0000313" key="2">
    <source>
        <dbReference type="Proteomes" id="UP001367676"/>
    </source>
</evidence>
<dbReference type="AlphaFoldDB" id="A0AAN9TYR1"/>
<reference evidence="1 2" key="1">
    <citation type="submission" date="2024-03" db="EMBL/GenBank/DDBJ databases">
        <title>Adaptation during the transition from Ophiocordyceps entomopathogen to insect associate is accompanied by gene loss and intensified selection.</title>
        <authorList>
            <person name="Ward C.M."/>
            <person name="Onetto C.A."/>
            <person name="Borneman A.R."/>
        </authorList>
    </citation>
    <scope>NUCLEOTIDE SEQUENCE [LARGE SCALE GENOMIC DNA]</scope>
    <source>
        <strain evidence="1">AWRI1</strain>
        <tissue evidence="1">Single Adult Female</tissue>
    </source>
</reference>
<name>A0AAN9TYR1_9HEMI</name>
<sequence>MSASVPSFRRARAIIQSCLRAPSSNSLHTPPQPPPEYLNRTSVLLASKAPTRKSSCTCRACSSEFQPAAVLQSAAASEVLA</sequence>
<dbReference type="EMBL" id="JBBCAQ010000010">
    <property type="protein sequence ID" value="KAK7601304.1"/>
    <property type="molecule type" value="Genomic_DNA"/>
</dbReference>
<keyword evidence="2" id="KW-1185">Reference proteome</keyword>
<organism evidence="1 2">
    <name type="scientific">Parthenolecanium corni</name>
    <dbReference type="NCBI Taxonomy" id="536013"/>
    <lineage>
        <taxon>Eukaryota</taxon>
        <taxon>Metazoa</taxon>
        <taxon>Ecdysozoa</taxon>
        <taxon>Arthropoda</taxon>
        <taxon>Hexapoda</taxon>
        <taxon>Insecta</taxon>
        <taxon>Pterygota</taxon>
        <taxon>Neoptera</taxon>
        <taxon>Paraneoptera</taxon>
        <taxon>Hemiptera</taxon>
        <taxon>Sternorrhyncha</taxon>
        <taxon>Coccoidea</taxon>
        <taxon>Coccidae</taxon>
        <taxon>Parthenolecanium</taxon>
    </lineage>
</organism>
<dbReference type="Proteomes" id="UP001367676">
    <property type="component" value="Unassembled WGS sequence"/>
</dbReference>
<evidence type="ECO:0000313" key="1">
    <source>
        <dbReference type="EMBL" id="KAK7601304.1"/>
    </source>
</evidence>
<proteinExistence type="predicted"/>
<gene>
    <name evidence="1" type="ORF">V9T40_008745</name>
</gene>
<comment type="caution">
    <text evidence="1">The sequence shown here is derived from an EMBL/GenBank/DDBJ whole genome shotgun (WGS) entry which is preliminary data.</text>
</comment>
<accession>A0AAN9TYR1</accession>